<sequence>MICEHGATAPKYCAICRHQGIMGKDEGITIARESRLNWHNEAVICIRQMARTGKPFTAEDVVAEIGAPTGSGKVIGAAFNTVARSGMIWRCGERPADRKSSHRRMLAVWRGGQVQEQTRLFNAN</sequence>
<protein>
    <submittedName>
        <fullName evidence="1">Uncharacterized protein</fullName>
    </submittedName>
</protein>
<evidence type="ECO:0000313" key="1">
    <source>
        <dbReference type="EMBL" id="CAB4145506.1"/>
    </source>
</evidence>
<gene>
    <name evidence="1" type="ORF">UFOVP482_9</name>
</gene>
<dbReference type="EMBL" id="LR796456">
    <property type="protein sequence ID" value="CAB4145506.1"/>
    <property type="molecule type" value="Genomic_DNA"/>
</dbReference>
<reference evidence="1" key="1">
    <citation type="submission" date="2020-04" db="EMBL/GenBank/DDBJ databases">
        <authorList>
            <person name="Chiriac C."/>
            <person name="Salcher M."/>
            <person name="Ghai R."/>
            <person name="Kavagutti S V."/>
        </authorList>
    </citation>
    <scope>NUCLEOTIDE SEQUENCE</scope>
</reference>
<accession>A0A6J5MKA7</accession>
<proteinExistence type="predicted"/>
<organism evidence="1">
    <name type="scientific">uncultured Caudovirales phage</name>
    <dbReference type="NCBI Taxonomy" id="2100421"/>
    <lineage>
        <taxon>Viruses</taxon>
        <taxon>Duplodnaviria</taxon>
        <taxon>Heunggongvirae</taxon>
        <taxon>Uroviricota</taxon>
        <taxon>Caudoviricetes</taxon>
        <taxon>Peduoviridae</taxon>
        <taxon>Maltschvirus</taxon>
        <taxon>Maltschvirus maltsch</taxon>
    </lineage>
</organism>
<name>A0A6J5MKA7_9CAUD</name>